<evidence type="ECO:0000313" key="2">
    <source>
        <dbReference type="Proteomes" id="UP000315003"/>
    </source>
</evidence>
<accession>A0A517SWY7</accession>
<dbReference type="EMBL" id="CP036272">
    <property type="protein sequence ID" value="QDT60640.1"/>
    <property type="molecule type" value="Genomic_DNA"/>
</dbReference>
<proteinExistence type="predicted"/>
<sequence length="166" mass="18412">MQKFVDRHGRVWIVDIDNTTLRRVKTLTGVRLLDAVDGDLIPQMTQDFLLLGEVLFAVCKPQADKDTVDQEVFESGLSGNCLTEARNALVEALLDFLPEDQRRLLSKAVTHQREVTARGMEMLHRKLDDPTLADKMVAELEANLEVPGLNAKSVTSPASSASTPDR</sequence>
<reference evidence="1 2" key="1">
    <citation type="submission" date="2019-02" db="EMBL/GenBank/DDBJ databases">
        <title>Deep-cultivation of Planctomycetes and their phenomic and genomic characterization uncovers novel biology.</title>
        <authorList>
            <person name="Wiegand S."/>
            <person name="Jogler M."/>
            <person name="Boedeker C."/>
            <person name="Pinto D."/>
            <person name="Vollmers J."/>
            <person name="Rivas-Marin E."/>
            <person name="Kohn T."/>
            <person name="Peeters S.H."/>
            <person name="Heuer A."/>
            <person name="Rast P."/>
            <person name="Oberbeckmann S."/>
            <person name="Bunk B."/>
            <person name="Jeske O."/>
            <person name="Meyerdierks A."/>
            <person name="Storesund J.E."/>
            <person name="Kallscheuer N."/>
            <person name="Luecker S."/>
            <person name="Lage O.M."/>
            <person name="Pohl T."/>
            <person name="Merkel B.J."/>
            <person name="Hornburger P."/>
            <person name="Mueller R.-W."/>
            <person name="Bruemmer F."/>
            <person name="Labrenz M."/>
            <person name="Spormann A.M."/>
            <person name="Op den Camp H."/>
            <person name="Overmann J."/>
            <person name="Amann R."/>
            <person name="Jetten M.S.M."/>
            <person name="Mascher T."/>
            <person name="Medema M.H."/>
            <person name="Devos D.P."/>
            <person name="Kaster A.-K."/>
            <person name="Ovreas L."/>
            <person name="Rohde M."/>
            <person name="Galperin M.Y."/>
            <person name="Jogler C."/>
        </authorList>
    </citation>
    <scope>NUCLEOTIDE SEQUENCE [LARGE SCALE GENOMIC DNA]</scope>
    <source>
        <strain evidence="1 2">SV_7m_r</strain>
    </source>
</reference>
<organism evidence="1 2">
    <name type="scientific">Stieleria bergensis</name>
    <dbReference type="NCBI Taxonomy" id="2528025"/>
    <lineage>
        <taxon>Bacteria</taxon>
        <taxon>Pseudomonadati</taxon>
        <taxon>Planctomycetota</taxon>
        <taxon>Planctomycetia</taxon>
        <taxon>Pirellulales</taxon>
        <taxon>Pirellulaceae</taxon>
        <taxon>Stieleria</taxon>
    </lineage>
</organism>
<keyword evidence="2" id="KW-1185">Reference proteome</keyword>
<dbReference type="OrthoDB" id="284616at2"/>
<dbReference type="AlphaFoldDB" id="A0A517SWY7"/>
<protein>
    <submittedName>
        <fullName evidence="1">Uncharacterized protein</fullName>
    </submittedName>
</protein>
<name>A0A517SWY7_9BACT</name>
<dbReference type="RefSeq" id="WP_145273635.1">
    <property type="nucleotide sequence ID" value="NZ_CP036272.1"/>
</dbReference>
<evidence type="ECO:0000313" key="1">
    <source>
        <dbReference type="EMBL" id="QDT60640.1"/>
    </source>
</evidence>
<dbReference type="Proteomes" id="UP000315003">
    <property type="component" value="Chromosome"/>
</dbReference>
<gene>
    <name evidence="1" type="ORF">SV7mr_31640</name>
</gene>